<dbReference type="Gene3D" id="1.10.340.30">
    <property type="entry name" value="Hypothetical protein, domain 2"/>
    <property type="match status" value="1"/>
</dbReference>
<proteinExistence type="inferred from homology"/>
<reference evidence="12 13" key="1">
    <citation type="submission" date="2024-04" db="EMBL/GenBank/DDBJ databases">
        <title>Luteolibacter sp. isolated from soil.</title>
        <authorList>
            <person name="An J."/>
        </authorList>
    </citation>
    <scope>NUCLEOTIDE SEQUENCE [LARGE SCALE GENOMIC DNA]</scope>
    <source>
        <strain evidence="12 13">Y139</strain>
    </source>
</reference>
<dbReference type="SUPFAM" id="SSF48150">
    <property type="entry name" value="DNA-glycosylase"/>
    <property type="match status" value="1"/>
</dbReference>
<dbReference type="InterPro" id="IPR003265">
    <property type="entry name" value="HhH-GPD_domain"/>
</dbReference>
<evidence type="ECO:0000256" key="9">
    <source>
        <dbReference type="ARBA" id="ARBA00023295"/>
    </source>
</evidence>
<comment type="cofactor">
    <cofactor evidence="10">
        <name>[4Fe-4S] cluster</name>
        <dbReference type="ChEBI" id="CHEBI:49883"/>
    </cofactor>
    <text evidence="10">Binds 1 [4Fe-4S] cluster.</text>
</comment>
<keyword evidence="12" id="KW-0255">Endonuclease</keyword>
<dbReference type="SMART" id="SM00478">
    <property type="entry name" value="ENDO3c"/>
    <property type="match status" value="1"/>
</dbReference>
<keyword evidence="2" id="KW-0004">4Fe-4S</keyword>
<evidence type="ECO:0000256" key="3">
    <source>
        <dbReference type="ARBA" id="ARBA00022723"/>
    </source>
</evidence>
<evidence type="ECO:0000256" key="4">
    <source>
        <dbReference type="ARBA" id="ARBA00022763"/>
    </source>
</evidence>
<evidence type="ECO:0000256" key="1">
    <source>
        <dbReference type="ARBA" id="ARBA00008343"/>
    </source>
</evidence>
<keyword evidence="7" id="KW-0411">Iron-sulfur</keyword>
<dbReference type="GO" id="GO:0140078">
    <property type="term" value="F:class I DNA-(apurinic or apyrimidinic site) endonuclease activity"/>
    <property type="evidence" value="ECO:0007669"/>
    <property type="project" value="UniProtKB-EC"/>
</dbReference>
<feature type="domain" description="HhH-GPD" evidence="11">
    <location>
        <begin position="39"/>
        <end position="186"/>
    </location>
</feature>
<dbReference type="PROSITE" id="PS01155">
    <property type="entry name" value="ENDONUCLEASE_III_2"/>
    <property type="match status" value="1"/>
</dbReference>
<dbReference type="HAMAP" id="MF_00942">
    <property type="entry name" value="Nth"/>
    <property type="match status" value="1"/>
</dbReference>
<keyword evidence="6" id="KW-0408">Iron</keyword>
<evidence type="ECO:0000313" key="13">
    <source>
        <dbReference type="Proteomes" id="UP001371305"/>
    </source>
</evidence>
<keyword evidence="3" id="KW-0479">Metal-binding</keyword>
<dbReference type="PIRSF" id="PIRSF001435">
    <property type="entry name" value="Nth"/>
    <property type="match status" value="1"/>
</dbReference>
<dbReference type="Pfam" id="PF00730">
    <property type="entry name" value="HhH-GPD"/>
    <property type="match status" value="1"/>
</dbReference>
<keyword evidence="10 12" id="KW-0456">Lyase</keyword>
<comment type="catalytic activity">
    <reaction evidence="10">
        <text>2'-deoxyribonucleotide-(2'-deoxyribose 5'-phosphate)-2'-deoxyribonucleotide-DNA = a 3'-end 2'-deoxyribonucleotide-(2,3-dehydro-2,3-deoxyribose 5'-phosphate)-DNA + a 5'-end 5'-phospho-2'-deoxyribonucleoside-DNA + H(+)</text>
        <dbReference type="Rhea" id="RHEA:66592"/>
        <dbReference type="Rhea" id="RHEA-COMP:13180"/>
        <dbReference type="Rhea" id="RHEA-COMP:16897"/>
        <dbReference type="Rhea" id="RHEA-COMP:17067"/>
        <dbReference type="ChEBI" id="CHEBI:15378"/>
        <dbReference type="ChEBI" id="CHEBI:136412"/>
        <dbReference type="ChEBI" id="CHEBI:157695"/>
        <dbReference type="ChEBI" id="CHEBI:167181"/>
        <dbReference type="EC" id="4.2.99.18"/>
    </reaction>
</comment>
<dbReference type="InterPro" id="IPR004036">
    <property type="entry name" value="Endonuclease-III-like_CS2"/>
</dbReference>
<keyword evidence="8 10" id="KW-0234">DNA repair</keyword>
<dbReference type="InterPro" id="IPR005759">
    <property type="entry name" value="Nth"/>
</dbReference>
<evidence type="ECO:0000256" key="5">
    <source>
        <dbReference type="ARBA" id="ARBA00022801"/>
    </source>
</evidence>
<keyword evidence="13" id="KW-1185">Reference proteome</keyword>
<dbReference type="Gene3D" id="1.10.1670.10">
    <property type="entry name" value="Helix-hairpin-Helix base-excision DNA repair enzymes (C-terminal)"/>
    <property type="match status" value="1"/>
</dbReference>
<dbReference type="PANTHER" id="PTHR10359">
    <property type="entry name" value="A/G-SPECIFIC ADENINE GLYCOSYLASE/ENDONUCLEASE III"/>
    <property type="match status" value="1"/>
</dbReference>
<evidence type="ECO:0000259" key="11">
    <source>
        <dbReference type="SMART" id="SM00478"/>
    </source>
</evidence>
<accession>A0ABU9AZY5</accession>
<dbReference type="EC" id="4.2.99.18" evidence="10"/>
<dbReference type="InterPro" id="IPR011257">
    <property type="entry name" value="DNA_glycosylase"/>
</dbReference>
<name>A0ABU9AZY5_9BACT</name>
<keyword evidence="9 10" id="KW-0326">Glycosidase</keyword>
<dbReference type="RefSeq" id="WP_341407090.1">
    <property type="nucleotide sequence ID" value="NZ_JBBUKT010000011.1"/>
</dbReference>
<keyword evidence="10" id="KW-0238">DNA-binding</keyword>
<comment type="caution">
    <text evidence="10">Lacks conserved residue(s) required for the propagation of feature annotation.</text>
</comment>
<dbReference type="InterPro" id="IPR023170">
    <property type="entry name" value="HhH_base_excis_C"/>
</dbReference>
<keyword evidence="5 10" id="KW-0378">Hydrolase</keyword>
<sequence length="212" mass="23868">MTRAERAAHVDRRLEELYPETPIPLDHRDPFTLLVAVLLSAQCTDARVNTVTPALFKLADTPAKMAKVPVEKIKEIIRPCGLSPRKSQAIRDLSQILVEKHGGEVPADFEALEELPGVGHKTASVVMAQAFGVPAFPVDTHIHRLAKRWKLSEGRNVEQVERDLKKLFPRDRWNALHLRIIFCGREHCSARGCDGKSCLMCRELFPPRTKPD</sequence>
<evidence type="ECO:0000256" key="10">
    <source>
        <dbReference type="HAMAP-Rule" id="MF_00942"/>
    </source>
</evidence>
<dbReference type="Pfam" id="PF00633">
    <property type="entry name" value="HHH"/>
    <property type="match status" value="1"/>
</dbReference>
<protein>
    <recommendedName>
        <fullName evidence="10">Endonuclease III</fullName>
        <ecNumber evidence="10">4.2.99.18</ecNumber>
    </recommendedName>
    <alternativeName>
        <fullName evidence="10">DNA-(apurinic or apyrimidinic site) lyase</fullName>
    </alternativeName>
</protein>
<dbReference type="EMBL" id="JBBUKT010000011">
    <property type="protein sequence ID" value="MEK7953324.1"/>
    <property type="molecule type" value="Genomic_DNA"/>
</dbReference>
<dbReference type="Proteomes" id="UP001371305">
    <property type="component" value="Unassembled WGS sequence"/>
</dbReference>
<keyword evidence="4 10" id="KW-0227">DNA damage</keyword>
<evidence type="ECO:0000256" key="8">
    <source>
        <dbReference type="ARBA" id="ARBA00023204"/>
    </source>
</evidence>
<evidence type="ECO:0000256" key="2">
    <source>
        <dbReference type="ARBA" id="ARBA00022485"/>
    </source>
</evidence>
<evidence type="ECO:0000313" key="12">
    <source>
        <dbReference type="EMBL" id="MEK7953324.1"/>
    </source>
</evidence>
<dbReference type="NCBIfam" id="TIGR01083">
    <property type="entry name" value="nth"/>
    <property type="match status" value="1"/>
</dbReference>
<comment type="similarity">
    <text evidence="1 10">Belongs to the Nth/MutY family.</text>
</comment>
<comment type="function">
    <text evidence="10">DNA repair enzyme that has both DNA N-glycosylase activity and AP-lyase activity. The DNA N-glycosylase activity releases various damaged pyrimidines from DNA by cleaving the N-glycosidic bond, leaving an AP (apurinic/apyrimidinic) site. The AP-lyase activity cleaves the phosphodiester bond 3' to the AP site by a beta-elimination, leaving a 3'-terminal unsaturated sugar and a product with a terminal 5'-phosphate.</text>
</comment>
<evidence type="ECO:0000256" key="7">
    <source>
        <dbReference type="ARBA" id="ARBA00023014"/>
    </source>
</evidence>
<keyword evidence="12" id="KW-0540">Nuclease</keyword>
<comment type="caution">
    <text evidence="12">The sequence shown here is derived from an EMBL/GenBank/DDBJ whole genome shotgun (WGS) entry which is preliminary data.</text>
</comment>
<dbReference type="PANTHER" id="PTHR10359:SF18">
    <property type="entry name" value="ENDONUCLEASE III"/>
    <property type="match status" value="1"/>
</dbReference>
<dbReference type="InterPro" id="IPR000445">
    <property type="entry name" value="HhH_motif"/>
</dbReference>
<gene>
    <name evidence="10 12" type="primary">nth</name>
    <name evidence="12" type="ORF">WKV53_22610</name>
</gene>
<evidence type="ECO:0000256" key="6">
    <source>
        <dbReference type="ARBA" id="ARBA00023004"/>
    </source>
</evidence>
<organism evidence="12 13">
    <name type="scientific">Luteolibacter soli</name>
    <dbReference type="NCBI Taxonomy" id="3135280"/>
    <lineage>
        <taxon>Bacteria</taxon>
        <taxon>Pseudomonadati</taxon>
        <taxon>Verrucomicrobiota</taxon>
        <taxon>Verrucomicrobiia</taxon>
        <taxon>Verrucomicrobiales</taxon>
        <taxon>Verrucomicrobiaceae</taxon>
        <taxon>Luteolibacter</taxon>
    </lineage>
</organism>
<dbReference type="CDD" id="cd00056">
    <property type="entry name" value="ENDO3c"/>
    <property type="match status" value="1"/>
</dbReference>